<evidence type="ECO:0000313" key="3">
    <source>
        <dbReference type="Proteomes" id="UP000239706"/>
    </source>
</evidence>
<proteinExistence type="predicted"/>
<keyword evidence="1" id="KW-0812">Transmembrane</keyword>
<protein>
    <recommendedName>
        <fullName evidence="4">Prepilin-type N-terminal cleavage/methylation domain-containing protein</fullName>
    </recommendedName>
</protein>
<comment type="caution">
    <text evidence="2">The sequence shown here is derived from an EMBL/GenBank/DDBJ whole genome shotgun (WGS) entry which is preliminary data.</text>
</comment>
<dbReference type="AlphaFoldDB" id="A0A2T0B4G6"/>
<evidence type="ECO:0000256" key="1">
    <source>
        <dbReference type="SAM" id="Phobius"/>
    </source>
</evidence>
<keyword evidence="1" id="KW-0472">Membrane</keyword>
<organism evidence="2 3">
    <name type="scientific">Clostridium liquoris</name>
    <dbReference type="NCBI Taxonomy" id="1289519"/>
    <lineage>
        <taxon>Bacteria</taxon>
        <taxon>Bacillati</taxon>
        <taxon>Bacillota</taxon>
        <taxon>Clostridia</taxon>
        <taxon>Eubacteriales</taxon>
        <taxon>Clostridiaceae</taxon>
        <taxon>Clostridium</taxon>
    </lineage>
</organism>
<keyword evidence="1" id="KW-1133">Transmembrane helix</keyword>
<name>A0A2T0B4G6_9CLOT</name>
<evidence type="ECO:0000313" key="2">
    <source>
        <dbReference type="EMBL" id="PRR78779.1"/>
    </source>
</evidence>
<sequence length="157" mass="18506">MKLQSQLELPMCKLNKKAFTLIEVLCSIALFSLMTITAATVIISSFKMKLYNEDLKNYTYFIEGLKNNILYNTENMDLLYMKENKQNFIHKGNINMESLKKRNLREILSENIPQEEPYVVLNVQELQDENKYYSINIVLKMSKDKQIKCEFNKGKDQ</sequence>
<dbReference type="Pfam" id="PF07963">
    <property type="entry name" value="N_methyl"/>
    <property type="match status" value="1"/>
</dbReference>
<gene>
    <name evidence="2" type="ORF">CLLI_13610</name>
</gene>
<evidence type="ECO:0008006" key="4">
    <source>
        <dbReference type="Google" id="ProtNLM"/>
    </source>
</evidence>
<dbReference type="OrthoDB" id="1935107at2"/>
<feature type="transmembrane region" description="Helical" evidence="1">
    <location>
        <begin position="21"/>
        <end position="46"/>
    </location>
</feature>
<reference evidence="2 3" key="1">
    <citation type="submission" date="2018-03" db="EMBL/GenBank/DDBJ databases">
        <title>Genome sequence of Clostridium liquoris DSM 100320.</title>
        <authorList>
            <person name="Poehlein A."/>
            <person name="Daniel R."/>
        </authorList>
    </citation>
    <scope>NUCLEOTIDE SEQUENCE [LARGE SCALE GENOMIC DNA]</scope>
    <source>
        <strain evidence="2 3">DSM 100320</strain>
    </source>
</reference>
<dbReference type="Proteomes" id="UP000239706">
    <property type="component" value="Unassembled WGS sequence"/>
</dbReference>
<dbReference type="InterPro" id="IPR012902">
    <property type="entry name" value="N_methyl_site"/>
</dbReference>
<accession>A0A2T0B4G6</accession>
<dbReference type="NCBIfam" id="TIGR02532">
    <property type="entry name" value="IV_pilin_GFxxxE"/>
    <property type="match status" value="1"/>
</dbReference>
<dbReference type="EMBL" id="PVXO01000036">
    <property type="protein sequence ID" value="PRR78779.1"/>
    <property type="molecule type" value="Genomic_DNA"/>
</dbReference>
<keyword evidence="3" id="KW-1185">Reference proteome</keyword>